<evidence type="ECO:0000313" key="2">
    <source>
        <dbReference type="EMBL" id="KAG5300310.1"/>
    </source>
</evidence>
<accession>A0A8H7YXD1</accession>
<gene>
    <name evidence="2" type="ORF">I7I52_10887</name>
</gene>
<sequence length="428" mass="47438">MAFEIPTNETKWLAAAKAAGVDGVYPCTCPANSTKLPSASKMDPNVYLTFRSYWKDYRPDEVSLEDLGLSQEDVKEAKARLKRSSPYKEYLADIDAFSNRGRPLGKLPDLGAFTLVRHFQQQITNTDREDAAEKVNVTPIRTRSRTAALDAAAAGKQVMRQPNFQLESLVPRGPSPTESYSSSDGDPMDQESPSPSLRAANRANITHQTSGRSTPDSDGSPMSTDNSDPGNTASFISDHSAISVTAANILYTRTEDESIVNTFLILLLNALGLGCEEVTAEWSMKRWMIKHPFGSRTLEARTDGCLRKHGTGDVVAIVEVKPHLRRAYQATIKMQETTQLIAWIAQKEAPDPSINRFVLLSQDRHEVFLTVADYDEDYIKFLKEETDPTADKKSFLRIASFGPWNVNSESSIRKLCPILLALTTRASK</sequence>
<evidence type="ECO:0000313" key="3">
    <source>
        <dbReference type="Proteomes" id="UP000670092"/>
    </source>
</evidence>
<reference evidence="2 3" key="1">
    <citation type="submission" date="2021-01" db="EMBL/GenBank/DDBJ databases">
        <title>Chromosome-level genome assembly of a human fungal pathogen reveals clustering of transcriptionally co-regulated genes.</title>
        <authorList>
            <person name="Voorhies M."/>
            <person name="Cohen S."/>
            <person name="Shea T.P."/>
            <person name="Petrus S."/>
            <person name="Munoz J.F."/>
            <person name="Poplawski S."/>
            <person name="Goldman W.E."/>
            <person name="Michael T."/>
            <person name="Cuomo C.A."/>
            <person name="Sil A."/>
            <person name="Beyhan S."/>
        </authorList>
    </citation>
    <scope>NUCLEOTIDE SEQUENCE [LARGE SCALE GENOMIC DNA]</scope>
    <source>
        <strain evidence="2 3">G184AR</strain>
    </source>
</reference>
<feature type="region of interest" description="Disordered" evidence="1">
    <location>
        <begin position="146"/>
        <end position="235"/>
    </location>
</feature>
<dbReference type="VEuPathDB" id="FungiDB:I7I52_10887"/>
<evidence type="ECO:0000256" key="1">
    <source>
        <dbReference type="SAM" id="MobiDB-lite"/>
    </source>
</evidence>
<comment type="caution">
    <text evidence="2">The sequence shown here is derived from an EMBL/GenBank/DDBJ whole genome shotgun (WGS) entry which is preliminary data.</text>
</comment>
<proteinExistence type="predicted"/>
<dbReference type="AlphaFoldDB" id="A0A8H7YXD1"/>
<name>A0A8H7YXD1_AJECA</name>
<dbReference type="Proteomes" id="UP000670092">
    <property type="component" value="Unassembled WGS sequence"/>
</dbReference>
<feature type="compositionally biased region" description="Polar residues" evidence="1">
    <location>
        <begin position="203"/>
        <end position="235"/>
    </location>
</feature>
<dbReference type="OrthoDB" id="3508621at2759"/>
<protein>
    <submittedName>
        <fullName evidence="2">D-serine dehydratase domain-containing protein</fullName>
    </submittedName>
</protein>
<organism evidence="2 3">
    <name type="scientific">Ajellomyces capsulatus</name>
    <name type="common">Darling's disease fungus</name>
    <name type="synonym">Histoplasma capsulatum</name>
    <dbReference type="NCBI Taxonomy" id="5037"/>
    <lineage>
        <taxon>Eukaryota</taxon>
        <taxon>Fungi</taxon>
        <taxon>Dikarya</taxon>
        <taxon>Ascomycota</taxon>
        <taxon>Pezizomycotina</taxon>
        <taxon>Eurotiomycetes</taxon>
        <taxon>Eurotiomycetidae</taxon>
        <taxon>Onygenales</taxon>
        <taxon>Ajellomycetaceae</taxon>
        <taxon>Histoplasma</taxon>
    </lineage>
</organism>
<dbReference type="EMBL" id="JAEVHI010000002">
    <property type="protein sequence ID" value="KAG5300310.1"/>
    <property type="molecule type" value="Genomic_DNA"/>
</dbReference>